<gene>
    <name evidence="1" type="ORF">ENLAB_17210</name>
</gene>
<evidence type="ECO:0008006" key="3">
    <source>
        <dbReference type="Google" id="ProtNLM"/>
    </source>
</evidence>
<accession>A0ABM7XSU3</accession>
<dbReference type="Pfam" id="PF13711">
    <property type="entry name" value="DUF4160"/>
    <property type="match status" value="1"/>
</dbReference>
<keyword evidence="2" id="KW-1185">Reference proteome</keyword>
<dbReference type="EMBL" id="AP025635">
    <property type="protein sequence ID" value="BDG68157.1"/>
    <property type="molecule type" value="Genomic_DNA"/>
</dbReference>
<protein>
    <recommendedName>
        <fullName evidence="3">DUF4160 domain-containing protein</fullName>
    </recommendedName>
</protein>
<reference evidence="1 2" key="1">
    <citation type="submission" date="2022-03" db="EMBL/GenBank/DDBJ databases">
        <title>Complete genome sequence of Enterococcus innesii DB-1.</title>
        <authorList>
            <person name="Fukuda D."/>
            <person name="Nolasco-Hipolito C."/>
        </authorList>
    </citation>
    <scope>NUCLEOTIDE SEQUENCE [LARGE SCALE GENOMIC DNA]</scope>
    <source>
        <strain evidence="1 2">DB-1</strain>
    </source>
</reference>
<evidence type="ECO:0000313" key="1">
    <source>
        <dbReference type="EMBL" id="BDG68157.1"/>
    </source>
</evidence>
<dbReference type="InterPro" id="IPR025427">
    <property type="entry name" value="DUF4160"/>
</dbReference>
<dbReference type="GeneID" id="83457720"/>
<proteinExistence type="predicted"/>
<organism evidence="1 2">
    <name type="scientific">Enterococcus innesii</name>
    <dbReference type="NCBI Taxonomy" id="2839759"/>
    <lineage>
        <taxon>Bacteria</taxon>
        <taxon>Bacillati</taxon>
        <taxon>Bacillota</taxon>
        <taxon>Bacilli</taxon>
        <taxon>Lactobacillales</taxon>
        <taxon>Enterococcaceae</taxon>
        <taxon>Enterococcus</taxon>
    </lineage>
</organism>
<dbReference type="RefSeq" id="WP_244350716.1">
    <property type="nucleotide sequence ID" value="NZ_AP025635.1"/>
</dbReference>
<name>A0ABM7XSU3_9ENTE</name>
<dbReference type="Proteomes" id="UP000831692">
    <property type="component" value="Chromosome"/>
</dbReference>
<sequence length="255" mass="30620">MVDILINDLSLNGQYTSFKEFEQYIRDNLIPFLKYCDERNLVLYKKTDFYQRKVTVNKSFNDFLHQKGNPVVSYLLMALKKRFFSKPFWDEENESKIDANATYTYELEIEKLCCLFEASERDRLVYSFSNSNFSEEYIKIYKNNQEIIVRSIFNIEDLKQELFIVRNPLNKSTVLIPLQYTFKMYQNEDHHNVPHFHVIKGDYKASISIPNFEVVVGSLQRQTHLKDLQEWAEQNKEYIIHLWNKKHPDKLLNID</sequence>
<evidence type="ECO:0000313" key="2">
    <source>
        <dbReference type="Proteomes" id="UP000831692"/>
    </source>
</evidence>